<dbReference type="Proteomes" id="UP001597262">
    <property type="component" value="Unassembled WGS sequence"/>
</dbReference>
<dbReference type="RefSeq" id="WP_379318809.1">
    <property type="nucleotide sequence ID" value="NZ_JBHTLM010000005.1"/>
</dbReference>
<comment type="caution">
    <text evidence="1">The sequence shown here is derived from an EMBL/GenBank/DDBJ whole genome shotgun (WGS) entry which is preliminary data.</text>
</comment>
<accession>A0ABW3RWA5</accession>
<organism evidence="1 2">
    <name type="scientific">Paenibacillus puldeungensis</name>
    <dbReference type="NCBI Taxonomy" id="696536"/>
    <lineage>
        <taxon>Bacteria</taxon>
        <taxon>Bacillati</taxon>
        <taxon>Bacillota</taxon>
        <taxon>Bacilli</taxon>
        <taxon>Bacillales</taxon>
        <taxon>Paenibacillaceae</taxon>
        <taxon>Paenibacillus</taxon>
    </lineage>
</organism>
<protein>
    <submittedName>
        <fullName evidence="1">Uncharacterized protein</fullName>
    </submittedName>
</protein>
<evidence type="ECO:0000313" key="2">
    <source>
        <dbReference type="Proteomes" id="UP001597262"/>
    </source>
</evidence>
<keyword evidence="2" id="KW-1185">Reference proteome</keyword>
<evidence type="ECO:0000313" key="1">
    <source>
        <dbReference type="EMBL" id="MFD1176429.1"/>
    </source>
</evidence>
<gene>
    <name evidence="1" type="ORF">ACFQ3W_08960</name>
</gene>
<name>A0ABW3RWA5_9BACL</name>
<dbReference type="EMBL" id="JBHTLM010000005">
    <property type="protein sequence ID" value="MFD1176429.1"/>
    <property type="molecule type" value="Genomic_DNA"/>
</dbReference>
<proteinExistence type="predicted"/>
<reference evidence="2" key="1">
    <citation type="journal article" date="2019" name="Int. J. Syst. Evol. Microbiol.">
        <title>The Global Catalogue of Microorganisms (GCM) 10K type strain sequencing project: providing services to taxonomists for standard genome sequencing and annotation.</title>
        <authorList>
            <consortium name="The Broad Institute Genomics Platform"/>
            <consortium name="The Broad Institute Genome Sequencing Center for Infectious Disease"/>
            <person name="Wu L."/>
            <person name="Ma J."/>
        </authorList>
    </citation>
    <scope>NUCLEOTIDE SEQUENCE [LARGE SCALE GENOMIC DNA]</scope>
    <source>
        <strain evidence="2">CCUG 59189</strain>
    </source>
</reference>
<sequence length="68" mass="8077">MLLQNTYDKILGQEYASSEISYQPKLSLVERSTLNRRNPSVDKRLLEKTAGKEHEWPKVWYKPLKRKS</sequence>